<reference evidence="3" key="1">
    <citation type="journal article" date="2015" name="Nat. Genet.">
        <title>The genome and transcriptome of the zoonotic hookworm Ancylostoma ceylanicum identify infection-specific gene families.</title>
        <authorList>
            <person name="Schwarz E.M."/>
            <person name="Hu Y."/>
            <person name="Antoshechkin I."/>
            <person name="Miller M.M."/>
            <person name="Sternberg P.W."/>
            <person name="Aroian R.V."/>
        </authorList>
    </citation>
    <scope>NUCLEOTIDE SEQUENCE</scope>
    <source>
        <strain evidence="3">HY135</strain>
    </source>
</reference>
<dbReference type="Proteomes" id="UP000024635">
    <property type="component" value="Unassembled WGS sequence"/>
</dbReference>
<dbReference type="AlphaFoldDB" id="A0A016VD29"/>
<feature type="region of interest" description="Disordered" evidence="1">
    <location>
        <begin position="59"/>
        <end position="78"/>
    </location>
</feature>
<proteinExistence type="predicted"/>
<evidence type="ECO:0000313" key="3">
    <source>
        <dbReference type="Proteomes" id="UP000024635"/>
    </source>
</evidence>
<evidence type="ECO:0000313" key="2">
    <source>
        <dbReference type="EMBL" id="EYC25529.1"/>
    </source>
</evidence>
<protein>
    <submittedName>
        <fullName evidence="2">Uncharacterized protein</fullName>
    </submittedName>
</protein>
<dbReference type="EMBL" id="JARK01001347">
    <property type="protein sequence ID" value="EYC25529.1"/>
    <property type="molecule type" value="Genomic_DNA"/>
</dbReference>
<accession>A0A016VD29</accession>
<organism evidence="2 3">
    <name type="scientific">Ancylostoma ceylanicum</name>
    <dbReference type="NCBI Taxonomy" id="53326"/>
    <lineage>
        <taxon>Eukaryota</taxon>
        <taxon>Metazoa</taxon>
        <taxon>Ecdysozoa</taxon>
        <taxon>Nematoda</taxon>
        <taxon>Chromadorea</taxon>
        <taxon>Rhabditida</taxon>
        <taxon>Rhabditina</taxon>
        <taxon>Rhabditomorpha</taxon>
        <taxon>Strongyloidea</taxon>
        <taxon>Ancylostomatidae</taxon>
        <taxon>Ancylostomatinae</taxon>
        <taxon>Ancylostoma</taxon>
    </lineage>
</organism>
<evidence type="ECO:0000256" key="1">
    <source>
        <dbReference type="SAM" id="MobiDB-lite"/>
    </source>
</evidence>
<comment type="caution">
    <text evidence="2">The sequence shown here is derived from an EMBL/GenBank/DDBJ whole genome shotgun (WGS) entry which is preliminary data.</text>
</comment>
<name>A0A016VD29_9BILA</name>
<feature type="compositionally biased region" description="Polar residues" evidence="1">
    <location>
        <begin position="60"/>
        <end position="72"/>
    </location>
</feature>
<sequence length="78" mass="8938">MCEIAHCAVHAILHQSRWYSSTEFSRLADRLQWANNYDLTDRKSDCQFECSDTDRFIPASTASPNLTPSGSPNCHYLR</sequence>
<keyword evidence="3" id="KW-1185">Reference proteome</keyword>
<gene>
    <name evidence="2" type="primary">Acey_s0011.g1256</name>
    <name evidence="2" type="ORF">Y032_0011g1256</name>
</gene>